<dbReference type="GO" id="GO:0006334">
    <property type="term" value="P:nucleosome assembly"/>
    <property type="evidence" value="ECO:0007669"/>
    <property type="project" value="InterPro"/>
</dbReference>
<dbReference type="Gene3D" id="1.10.10.10">
    <property type="entry name" value="Winged helix-like DNA-binding domain superfamily/Winged helix DNA-binding domain"/>
    <property type="match status" value="1"/>
</dbReference>
<dbReference type="Pfam" id="PF00538">
    <property type="entry name" value="Linker_histone"/>
    <property type="match status" value="1"/>
</dbReference>
<reference evidence="3 4" key="1">
    <citation type="submission" date="2020-10" db="EMBL/GenBank/DDBJ databases">
        <title>Pygocentrus nattereri (red-bellied piranha) genome, fPygNat1, primary haplotype.</title>
        <authorList>
            <person name="Myers G."/>
            <person name="Meyer A."/>
            <person name="Karagic N."/>
            <person name="Pippel M."/>
            <person name="Winkler S."/>
            <person name="Tracey A."/>
            <person name="Wood J."/>
            <person name="Formenti G."/>
            <person name="Howe K."/>
            <person name="Fedrigo O."/>
            <person name="Jarvis E.D."/>
        </authorList>
    </citation>
    <scope>NUCLEOTIDE SEQUENCE [LARGE SCALE GENOMIC DNA]</scope>
</reference>
<protein>
    <recommendedName>
        <fullName evidence="2">H15 domain-containing protein</fullName>
    </recommendedName>
</protein>
<dbReference type="GO" id="GO:0003677">
    <property type="term" value="F:DNA binding"/>
    <property type="evidence" value="ECO:0007669"/>
    <property type="project" value="InterPro"/>
</dbReference>
<sequence length="194" mass="21231">MGSLNVIAHKAQTIVQTPVSKGRIQAAVPQVSSLILEVISQCKRRGGMSMQELKQALAAGGYDVTKNNARVNLAMQSLVRKETIVQTAGQGTSDSFKINKVIAKPTAEKSGRIRAKRKMDAEKKSASKRPKPARKHNKAGQKQQLKRATTAVLSPKMVKKDVKAQAQARKNAKDTQKAVTNTKRKSQRKVVHSR</sequence>
<organism evidence="3 4">
    <name type="scientific">Pygocentrus nattereri</name>
    <name type="common">Red-bellied piranha</name>
    <dbReference type="NCBI Taxonomy" id="42514"/>
    <lineage>
        <taxon>Eukaryota</taxon>
        <taxon>Metazoa</taxon>
        <taxon>Chordata</taxon>
        <taxon>Craniata</taxon>
        <taxon>Vertebrata</taxon>
        <taxon>Euteleostomi</taxon>
        <taxon>Actinopterygii</taxon>
        <taxon>Neopterygii</taxon>
        <taxon>Teleostei</taxon>
        <taxon>Ostariophysi</taxon>
        <taxon>Characiformes</taxon>
        <taxon>Characoidei</taxon>
        <taxon>Pygocentrus</taxon>
    </lineage>
</organism>
<keyword evidence="4" id="KW-1185">Reference proteome</keyword>
<feature type="compositionally biased region" description="Basic residues" evidence="1">
    <location>
        <begin position="182"/>
        <end position="194"/>
    </location>
</feature>
<dbReference type="SUPFAM" id="SSF46785">
    <property type="entry name" value="Winged helix' DNA-binding domain"/>
    <property type="match status" value="1"/>
</dbReference>
<evidence type="ECO:0000313" key="3">
    <source>
        <dbReference type="Ensembl" id="ENSPNAP00000013997.2"/>
    </source>
</evidence>
<dbReference type="InterPro" id="IPR036390">
    <property type="entry name" value="WH_DNA-bd_sf"/>
</dbReference>
<dbReference type="AlphaFoldDB" id="A0A3B4CPM0"/>
<reference evidence="3" key="3">
    <citation type="submission" date="2025-09" db="UniProtKB">
        <authorList>
            <consortium name="Ensembl"/>
        </authorList>
    </citation>
    <scope>IDENTIFICATION</scope>
</reference>
<dbReference type="Ensembl" id="ENSPNAT00000021767.2">
    <property type="protein sequence ID" value="ENSPNAP00000013997.2"/>
    <property type="gene ID" value="ENSPNAG00000019928.2"/>
</dbReference>
<feature type="domain" description="H15" evidence="2">
    <location>
        <begin position="27"/>
        <end position="100"/>
    </location>
</feature>
<evidence type="ECO:0000259" key="2">
    <source>
        <dbReference type="PROSITE" id="PS51504"/>
    </source>
</evidence>
<feature type="region of interest" description="Disordered" evidence="1">
    <location>
        <begin position="107"/>
        <end position="194"/>
    </location>
</feature>
<dbReference type="PROSITE" id="PS51504">
    <property type="entry name" value="H15"/>
    <property type="match status" value="1"/>
</dbReference>
<reference evidence="3" key="2">
    <citation type="submission" date="2025-08" db="UniProtKB">
        <authorList>
            <consortium name="Ensembl"/>
        </authorList>
    </citation>
    <scope>IDENTIFICATION</scope>
</reference>
<dbReference type="InterPro" id="IPR005818">
    <property type="entry name" value="Histone_H1/H5_H15"/>
</dbReference>
<proteinExistence type="predicted"/>
<dbReference type="SMART" id="SM00526">
    <property type="entry name" value="H15"/>
    <property type="match status" value="1"/>
</dbReference>
<dbReference type="STRING" id="42514.ENSPNAP00000013997"/>
<name>A0A3B4CPM0_PYGNA</name>
<dbReference type="Proteomes" id="UP001501920">
    <property type="component" value="Chromosome 3"/>
</dbReference>
<accession>A0A3B4CPM0</accession>
<feature type="compositionally biased region" description="Basic residues" evidence="1">
    <location>
        <begin position="126"/>
        <end position="139"/>
    </location>
</feature>
<dbReference type="GO" id="GO:0000786">
    <property type="term" value="C:nucleosome"/>
    <property type="evidence" value="ECO:0007669"/>
    <property type="project" value="InterPro"/>
</dbReference>
<dbReference type="GeneTree" id="ENSGT00940000155501"/>
<dbReference type="InterPro" id="IPR036388">
    <property type="entry name" value="WH-like_DNA-bd_sf"/>
</dbReference>
<evidence type="ECO:0000256" key="1">
    <source>
        <dbReference type="SAM" id="MobiDB-lite"/>
    </source>
</evidence>
<evidence type="ECO:0000313" key="4">
    <source>
        <dbReference type="Proteomes" id="UP001501920"/>
    </source>
</evidence>